<sequence>MTLSIVIHRPDAGPDADEASTMRAAVRDAVWEIADAHWTLGEDAILVSTDLSPDYMLSHFRRALARRGFDRTGLLLVTGVGPRAAWSELPVEAEGWLRDVLA</sequence>
<dbReference type="RefSeq" id="WP_216876849.1">
    <property type="nucleotide sequence ID" value="NZ_JAERQM010000004.1"/>
</dbReference>
<keyword evidence="2" id="KW-1185">Reference proteome</keyword>
<proteinExistence type="predicted"/>
<organism evidence="1 2">
    <name type="scientific">Falsiroseomonas oleicola</name>
    <dbReference type="NCBI Taxonomy" id="2801474"/>
    <lineage>
        <taxon>Bacteria</taxon>
        <taxon>Pseudomonadati</taxon>
        <taxon>Pseudomonadota</taxon>
        <taxon>Alphaproteobacteria</taxon>
        <taxon>Acetobacterales</taxon>
        <taxon>Roseomonadaceae</taxon>
        <taxon>Falsiroseomonas</taxon>
    </lineage>
</organism>
<protein>
    <submittedName>
        <fullName evidence="1">Uncharacterized protein</fullName>
    </submittedName>
</protein>
<name>A0ABS6HCN7_9PROT</name>
<dbReference type="EMBL" id="JAERQM010000004">
    <property type="protein sequence ID" value="MBU8545080.1"/>
    <property type="molecule type" value="Genomic_DNA"/>
</dbReference>
<accession>A0ABS6HCN7</accession>
<evidence type="ECO:0000313" key="2">
    <source>
        <dbReference type="Proteomes" id="UP000689967"/>
    </source>
</evidence>
<dbReference type="Proteomes" id="UP000689967">
    <property type="component" value="Unassembled WGS sequence"/>
</dbReference>
<comment type="caution">
    <text evidence="1">The sequence shown here is derived from an EMBL/GenBank/DDBJ whole genome shotgun (WGS) entry which is preliminary data.</text>
</comment>
<gene>
    <name evidence="1" type="ORF">JJQ90_15275</name>
</gene>
<reference evidence="1 2" key="1">
    <citation type="submission" date="2021-01" db="EMBL/GenBank/DDBJ databases">
        <title>Roseomonas sp. nov, a bacterium isolated from an oil production mixture in Yumen Oilfield.</title>
        <authorList>
            <person name="Wu D."/>
        </authorList>
    </citation>
    <scope>NUCLEOTIDE SEQUENCE [LARGE SCALE GENOMIC DNA]</scope>
    <source>
        <strain evidence="1 2">ROY-5-3</strain>
    </source>
</reference>
<evidence type="ECO:0000313" key="1">
    <source>
        <dbReference type="EMBL" id="MBU8545080.1"/>
    </source>
</evidence>